<feature type="transmembrane region" description="Helical" evidence="4">
    <location>
        <begin position="190"/>
        <end position="212"/>
    </location>
</feature>
<dbReference type="Pfam" id="PF12729">
    <property type="entry name" value="4HB_MCP_1"/>
    <property type="match status" value="1"/>
</dbReference>
<accession>A0ABT5ITL4</accession>
<keyword evidence="4" id="KW-0472">Membrane</keyword>
<evidence type="ECO:0000256" key="2">
    <source>
        <dbReference type="ARBA" id="ARBA00029447"/>
    </source>
</evidence>
<dbReference type="CDD" id="cd19411">
    <property type="entry name" value="MCP2201-like_sensor"/>
    <property type="match status" value="1"/>
</dbReference>
<dbReference type="PROSITE" id="PS50885">
    <property type="entry name" value="HAMP"/>
    <property type="match status" value="1"/>
</dbReference>
<dbReference type="Gene3D" id="1.10.287.950">
    <property type="entry name" value="Methyl-accepting chemotaxis protein"/>
    <property type="match status" value="1"/>
</dbReference>
<proteinExistence type="inferred from homology"/>
<dbReference type="InterPro" id="IPR004089">
    <property type="entry name" value="MCPsignal_dom"/>
</dbReference>
<dbReference type="PANTHER" id="PTHR32089">
    <property type="entry name" value="METHYL-ACCEPTING CHEMOTAXIS PROTEIN MCPB"/>
    <property type="match status" value="1"/>
</dbReference>
<dbReference type="Proteomes" id="UP001219956">
    <property type="component" value="Unassembled WGS sequence"/>
</dbReference>
<feature type="transmembrane region" description="Helical" evidence="4">
    <location>
        <begin position="12"/>
        <end position="33"/>
    </location>
</feature>
<dbReference type="PROSITE" id="PS50111">
    <property type="entry name" value="CHEMOTAXIS_TRANSDUC_2"/>
    <property type="match status" value="1"/>
</dbReference>
<evidence type="ECO:0000313" key="7">
    <source>
        <dbReference type="EMBL" id="MDC7715919.1"/>
    </source>
</evidence>
<organism evidence="7 8">
    <name type="scientific">Vogesella aquatica</name>
    <dbReference type="NCBI Taxonomy" id="2984206"/>
    <lineage>
        <taxon>Bacteria</taxon>
        <taxon>Pseudomonadati</taxon>
        <taxon>Pseudomonadota</taxon>
        <taxon>Betaproteobacteria</taxon>
        <taxon>Neisseriales</taxon>
        <taxon>Chromobacteriaceae</taxon>
        <taxon>Vogesella</taxon>
    </lineage>
</organism>
<dbReference type="CDD" id="cd11386">
    <property type="entry name" value="MCP_signal"/>
    <property type="match status" value="1"/>
</dbReference>
<evidence type="ECO:0000256" key="1">
    <source>
        <dbReference type="ARBA" id="ARBA00023224"/>
    </source>
</evidence>
<keyword evidence="8" id="KW-1185">Reference proteome</keyword>
<keyword evidence="1 3" id="KW-0807">Transducer</keyword>
<keyword evidence="4" id="KW-0812">Transmembrane</keyword>
<evidence type="ECO:0000313" key="8">
    <source>
        <dbReference type="Proteomes" id="UP001219956"/>
    </source>
</evidence>
<dbReference type="SUPFAM" id="SSF58104">
    <property type="entry name" value="Methyl-accepting chemotaxis protein (MCP) signaling domain"/>
    <property type="match status" value="1"/>
</dbReference>
<dbReference type="CDD" id="cd06225">
    <property type="entry name" value="HAMP"/>
    <property type="match status" value="1"/>
</dbReference>
<dbReference type="Pfam" id="PF00672">
    <property type="entry name" value="HAMP"/>
    <property type="match status" value="1"/>
</dbReference>
<protein>
    <submittedName>
        <fullName evidence="7">Methyl-accepting chemotaxis protein</fullName>
    </submittedName>
</protein>
<dbReference type="InterPro" id="IPR003660">
    <property type="entry name" value="HAMP_dom"/>
</dbReference>
<gene>
    <name evidence="7" type="ORF">PQU95_01605</name>
</gene>
<comment type="caution">
    <text evidence="7">The sequence shown here is derived from an EMBL/GenBank/DDBJ whole genome shotgun (WGS) entry which is preliminary data.</text>
</comment>
<keyword evidence="4" id="KW-1133">Transmembrane helix</keyword>
<sequence>MRFIDNLTMRGKFMVNFILSGGILVMAMLFLLWQVGSIRQSVQAVADNALPSIEATGDISQLRLRYRVRSLEMLLATTPEEQAKLAKSLQELDGKLGEALKAYEPLITNDEERQTHRETVAAVVAYREAVEKALVLRTQGQDAEVLALSKQEWVTLANQLRDQTDKLGKLKHDYAAQAATAARDSVSSTLLVGNSALVLALLLAILVSFWMAQRISRRLRETIDAASHIAEGNLCSAMPAATRDEIGQMIQAMSRMQQQLREAMLETRESAHTLLQSSQQLHHSVKDMEAAVSLQSEAASGIAANTEELTVSISHVASNTQSAAALTRTSDEQAEHGYAMLQDLVLRTNEVASVVTAAAARINQLQDDSSRISTIVAVIKDIADQTNLLALNAAIEAARAGEMGRGFAVVADEVRKLAERTAQSTNEIVGMVNSIQRSTQQVVAEVGNGVDMVNSSVTDARVAGESVANLRNMSQQIAGIVDELSSALHQQSAASTEVAQRIESVVNHAHEVTNTALQTTQTADTMEQVALRMQKLVARFQV</sequence>
<evidence type="ECO:0000256" key="4">
    <source>
        <dbReference type="SAM" id="Phobius"/>
    </source>
</evidence>
<dbReference type="PRINTS" id="PR00260">
    <property type="entry name" value="CHEMTRNSDUCR"/>
</dbReference>
<feature type="domain" description="HAMP" evidence="6">
    <location>
        <begin position="213"/>
        <end position="265"/>
    </location>
</feature>
<dbReference type="InterPro" id="IPR004090">
    <property type="entry name" value="Chemotax_Me-accpt_rcpt"/>
</dbReference>
<dbReference type="Pfam" id="PF00015">
    <property type="entry name" value="MCPsignal"/>
    <property type="match status" value="1"/>
</dbReference>
<dbReference type="RefSeq" id="WP_272750402.1">
    <property type="nucleotide sequence ID" value="NZ_JAQQLF010000002.1"/>
</dbReference>
<dbReference type="SMART" id="SM00283">
    <property type="entry name" value="MA"/>
    <property type="match status" value="1"/>
</dbReference>
<evidence type="ECO:0000259" key="5">
    <source>
        <dbReference type="PROSITE" id="PS50111"/>
    </source>
</evidence>
<dbReference type="PANTHER" id="PTHR32089:SF112">
    <property type="entry name" value="LYSOZYME-LIKE PROTEIN-RELATED"/>
    <property type="match status" value="1"/>
</dbReference>
<comment type="similarity">
    <text evidence="2">Belongs to the methyl-accepting chemotaxis (MCP) protein family.</text>
</comment>
<dbReference type="EMBL" id="JAQQLF010000002">
    <property type="protein sequence ID" value="MDC7715919.1"/>
    <property type="molecule type" value="Genomic_DNA"/>
</dbReference>
<evidence type="ECO:0000259" key="6">
    <source>
        <dbReference type="PROSITE" id="PS50885"/>
    </source>
</evidence>
<dbReference type="SMART" id="SM00304">
    <property type="entry name" value="HAMP"/>
    <property type="match status" value="1"/>
</dbReference>
<dbReference type="InterPro" id="IPR024478">
    <property type="entry name" value="HlyB_4HB_MCP"/>
</dbReference>
<name>A0ABT5ITL4_9NEIS</name>
<evidence type="ECO:0000256" key="3">
    <source>
        <dbReference type="PROSITE-ProRule" id="PRU00284"/>
    </source>
</evidence>
<reference evidence="7 8" key="1">
    <citation type="submission" date="2023-01" db="EMBL/GenBank/DDBJ databases">
        <title>Novel species of the genus Vogesella isolated from rivers.</title>
        <authorList>
            <person name="Lu H."/>
        </authorList>
    </citation>
    <scope>NUCLEOTIDE SEQUENCE [LARGE SCALE GENOMIC DNA]</scope>
    <source>
        <strain evidence="7 8">DC21W</strain>
    </source>
</reference>
<dbReference type="InterPro" id="IPR047347">
    <property type="entry name" value="YvaQ-like_sensor"/>
</dbReference>
<feature type="domain" description="Methyl-accepting transducer" evidence="5">
    <location>
        <begin position="270"/>
        <end position="506"/>
    </location>
</feature>